<gene>
    <name evidence="2" type="ORF">UV11_C0006G0007</name>
</gene>
<evidence type="ECO:0000259" key="1">
    <source>
        <dbReference type="Pfam" id="PF13473"/>
    </source>
</evidence>
<dbReference type="InterPro" id="IPR028096">
    <property type="entry name" value="EfeO_Cupredoxin"/>
</dbReference>
<evidence type="ECO:0000313" key="3">
    <source>
        <dbReference type="Proteomes" id="UP000034036"/>
    </source>
</evidence>
<dbReference type="EMBL" id="LCDF01000006">
    <property type="protein sequence ID" value="KKS48602.1"/>
    <property type="molecule type" value="Genomic_DNA"/>
</dbReference>
<accession>A0A0G0ZIP4</accession>
<dbReference type="AlphaFoldDB" id="A0A0G0ZIP4"/>
<dbReference type="Gene3D" id="2.60.40.420">
    <property type="entry name" value="Cupredoxins - blue copper proteins"/>
    <property type="match status" value="1"/>
</dbReference>
<dbReference type="Proteomes" id="UP000034036">
    <property type="component" value="Unassembled WGS sequence"/>
</dbReference>
<dbReference type="Pfam" id="PF13473">
    <property type="entry name" value="Cupredoxin_1"/>
    <property type="match status" value="1"/>
</dbReference>
<comment type="caution">
    <text evidence="2">The sequence shown here is derived from an EMBL/GenBank/DDBJ whole genome shotgun (WGS) entry which is preliminary data.</text>
</comment>
<name>A0A0G0ZIP4_9BACT</name>
<reference evidence="2 3" key="1">
    <citation type="journal article" date="2015" name="Nature">
        <title>rRNA introns, odd ribosomes, and small enigmatic genomes across a large radiation of phyla.</title>
        <authorList>
            <person name="Brown C.T."/>
            <person name="Hug L.A."/>
            <person name="Thomas B.C."/>
            <person name="Sharon I."/>
            <person name="Castelle C.J."/>
            <person name="Singh A."/>
            <person name="Wilkins M.J."/>
            <person name="Williams K.H."/>
            <person name="Banfield J.F."/>
        </authorList>
    </citation>
    <scope>NUCLEOTIDE SEQUENCE [LARGE SCALE GENOMIC DNA]</scope>
</reference>
<protein>
    <submittedName>
        <fullName evidence="2">Cupredoxin family domain protein</fullName>
    </submittedName>
</protein>
<proteinExistence type="predicted"/>
<dbReference type="STRING" id="1618659.UV11_C0006G0007"/>
<dbReference type="InterPro" id="IPR008972">
    <property type="entry name" value="Cupredoxin"/>
</dbReference>
<sequence length="128" mass="13678">MKATIISILISVLLIGGAIWLINGQGTDGEGEASNTSIVGGKQIIEIKAKGGYSPRVTYAKSGMPTLLKMKTQGTFDCSSSLVIPSLNYRTNLQPSGETEIEIPSQKAGIVMKGLCSMGMYNFQIRFD</sequence>
<organism evidence="2 3">
    <name type="scientific">Candidatus Giovannonibacteria bacterium GW2011_GWF2_42_19</name>
    <dbReference type="NCBI Taxonomy" id="1618659"/>
    <lineage>
        <taxon>Bacteria</taxon>
        <taxon>Candidatus Giovannoniibacteriota</taxon>
    </lineage>
</organism>
<feature type="domain" description="EfeO-type cupredoxin-like" evidence="1">
    <location>
        <begin position="40"/>
        <end position="109"/>
    </location>
</feature>
<evidence type="ECO:0000313" key="2">
    <source>
        <dbReference type="EMBL" id="KKS48602.1"/>
    </source>
</evidence>